<dbReference type="PROSITE" id="PS00086">
    <property type="entry name" value="CYTOCHROME_P450"/>
    <property type="match status" value="1"/>
</dbReference>
<feature type="binding site" description="axial binding residue" evidence="5">
    <location>
        <position position="458"/>
    </location>
    <ligand>
        <name>heme</name>
        <dbReference type="ChEBI" id="CHEBI:30413"/>
    </ligand>
    <ligandPart>
        <name>Fe</name>
        <dbReference type="ChEBI" id="CHEBI:18248"/>
    </ligandPart>
</feature>
<dbReference type="Gramene" id="Kaladp0014s0021.1.v1.1">
    <property type="protein sequence ID" value="Kaladp0014s0021.1.v1.1"/>
    <property type="gene ID" value="Kaladp0014s0021.v1.1"/>
</dbReference>
<dbReference type="GO" id="GO:0005506">
    <property type="term" value="F:iron ion binding"/>
    <property type="evidence" value="ECO:0007669"/>
    <property type="project" value="InterPro"/>
</dbReference>
<dbReference type="OMA" id="ALHWIVL"/>
<proteinExistence type="inferred from homology"/>
<dbReference type="GO" id="GO:0004497">
    <property type="term" value="F:monooxygenase activity"/>
    <property type="evidence" value="ECO:0007669"/>
    <property type="project" value="UniProtKB-KW"/>
</dbReference>
<evidence type="ECO:0000256" key="5">
    <source>
        <dbReference type="PIRSR" id="PIRSR602401-1"/>
    </source>
</evidence>
<keyword evidence="9" id="KW-1185">Reference proteome</keyword>
<dbReference type="PRINTS" id="PR00385">
    <property type="entry name" value="P450"/>
</dbReference>
<dbReference type="Gene3D" id="1.10.630.10">
    <property type="entry name" value="Cytochrome P450"/>
    <property type="match status" value="1"/>
</dbReference>
<evidence type="ECO:0000256" key="2">
    <source>
        <dbReference type="ARBA" id="ARBA00022723"/>
    </source>
</evidence>
<dbReference type="SUPFAM" id="SSF48264">
    <property type="entry name" value="Cytochrome P450"/>
    <property type="match status" value="1"/>
</dbReference>
<keyword evidence="3 6" id="KW-0560">Oxidoreductase</keyword>
<keyword evidence="2 5" id="KW-0479">Metal-binding</keyword>
<comment type="similarity">
    <text evidence="1 6">Belongs to the cytochrome P450 family.</text>
</comment>
<dbReference type="PRINTS" id="PR00463">
    <property type="entry name" value="EP450I"/>
</dbReference>
<dbReference type="FunFam" id="1.10.630.10:FF:000007">
    <property type="entry name" value="Cytochrome P450 76C4"/>
    <property type="match status" value="1"/>
</dbReference>
<dbReference type="EnsemblPlants" id="Kaladp0014s0021.1.v1.1">
    <property type="protein sequence ID" value="Kaladp0014s0021.1.v1.1"/>
    <property type="gene ID" value="Kaladp0014s0021.v1.1"/>
</dbReference>
<evidence type="ECO:0000256" key="1">
    <source>
        <dbReference type="ARBA" id="ARBA00010617"/>
    </source>
</evidence>
<dbReference type="PANTHER" id="PTHR47950:SF14">
    <property type="entry name" value="CYTOCHROME P450 76A2-LIKE ISOFORM X1"/>
    <property type="match status" value="1"/>
</dbReference>
<dbReference type="InterPro" id="IPR002401">
    <property type="entry name" value="Cyt_P450_E_grp-I"/>
</dbReference>
<evidence type="ECO:0000256" key="4">
    <source>
        <dbReference type="ARBA" id="ARBA00023004"/>
    </source>
</evidence>
<evidence type="ECO:0008006" key="10">
    <source>
        <dbReference type="Google" id="ProtNLM"/>
    </source>
</evidence>
<feature type="signal peptide" evidence="7">
    <location>
        <begin position="1"/>
        <end position="31"/>
    </location>
</feature>
<evidence type="ECO:0000256" key="7">
    <source>
        <dbReference type="SAM" id="SignalP"/>
    </source>
</evidence>
<accession>A0A7N0SYN8</accession>
<name>A0A7N0SYN8_KALFE</name>
<dbReference type="CDD" id="cd11073">
    <property type="entry name" value="CYP76-like"/>
    <property type="match status" value="1"/>
</dbReference>
<evidence type="ECO:0000256" key="6">
    <source>
        <dbReference type="RuleBase" id="RU000461"/>
    </source>
</evidence>
<dbReference type="AlphaFoldDB" id="A0A7N0SYN8"/>
<dbReference type="InterPro" id="IPR001128">
    <property type="entry name" value="Cyt_P450"/>
</dbReference>
<dbReference type="GO" id="GO:0016705">
    <property type="term" value="F:oxidoreductase activity, acting on paired donors, with incorporation or reduction of molecular oxygen"/>
    <property type="evidence" value="ECO:0007669"/>
    <property type="project" value="InterPro"/>
</dbReference>
<evidence type="ECO:0000256" key="3">
    <source>
        <dbReference type="ARBA" id="ARBA00023002"/>
    </source>
</evidence>
<keyword evidence="4 5" id="KW-0408">Iron</keyword>
<dbReference type="Pfam" id="PF00067">
    <property type="entry name" value="p450"/>
    <property type="match status" value="1"/>
</dbReference>
<protein>
    <recommendedName>
        <fullName evidence="10">Cytochrome P450</fullName>
    </recommendedName>
</protein>
<evidence type="ECO:0000313" key="8">
    <source>
        <dbReference type="EnsemblPlants" id="Kaladp0014s0021.1.v1.1"/>
    </source>
</evidence>
<organism evidence="8 9">
    <name type="scientific">Kalanchoe fedtschenkoi</name>
    <name type="common">Lavender scallops</name>
    <name type="synonym">South American air plant</name>
    <dbReference type="NCBI Taxonomy" id="63787"/>
    <lineage>
        <taxon>Eukaryota</taxon>
        <taxon>Viridiplantae</taxon>
        <taxon>Streptophyta</taxon>
        <taxon>Embryophyta</taxon>
        <taxon>Tracheophyta</taxon>
        <taxon>Spermatophyta</taxon>
        <taxon>Magnoliopsida</taxon>
        <taxon>eudicotyledons</taxon>
        <taxon>Gunneridae</taxon>
        <taxon>Pentapetalae</taxon>
        <taxon>Saxifragales</taxon>
        <taxon>Crassulaceae</taxon>
        <taxon>Kalanchoe</taxon>
    </lineage>
</organism>
<dbReference type="Proteomes" id="UP000594263">
    <property type="component" value="Unplaced"/>
</dbReference>
<keyword evidence="5 6" id="KW-0349">Heme</keyword>
<keyword evidence="7" id="KW-0732">Signal</keyword>
<comment type="cofactor">
    <cofactor evidence="5">
        <name>heme</name>
        <dbReference type="ChEBI" id="CHEBI:30413"/>
    </cofactor>
</comment>
<reference evidence="8" key="1">
    <citation type="submission" date="2021-01" db="UniProtKB">
        <authorList>
            <consortium name="EnsemblPlants"/>
        </authorList>
    </citation>
    <scope>IDENTIFICATION</scope>
</reference>
<dbReference type="GO" id="GO:0020037">
    <property type="term" value="F:heme binding"/>
    <property type="evidence" value="ECO:0007669"/>
    <property type="project" value="InterPro"/>
</dbReference>
<evidence type="ECO:0000313" key="9">
    <source>
        <dbReference type="Proteomes" id="UP000594263"/>
    </source>
</evidence>
<dbReference type="InterPro" id="IPR017972">
    <property type="entry name" value="Cyt_P450_CS"/>
</dbReference>
<sequence>MEWPCFSYSHACLLPTALLLLLAILLPQIASRRRLHHLPPGPRGLPLFGNLFDLGAAPHEELARMKVHYGDVLWLKLGAVGTLVIQSASSAAEFFKRHDADFAERTITDVMRAHDYHKGSVALAGYGPVWRVLRRLITMEMVVTRRINDTVGIRRKCLDDMLRWIEEEAESITRLDDHDGRRVGLQVSKFVFLMSFNMLGNLMLSRDLLDPKSGTGSEFFTAMNSLMQWSGRANVSDFFPILRWFDIQGLRRNMVRDLGRALEIASSFVEERVREKRKGGDREGRDFLDLLLEYEGTRSDEPAKIGDKEINIFILEIFMAGSETTSSTTEWAMTELLHNPTKLAKLKSEMRQVVGDRVLEESDIEALPYLQAVVNETLRLHPPIPFLVPRRAMRDTKFLNYDIPENTQVFVNTWAIGRDPEIWTDPDTFDPERFIGSRVEYRGKNFEFIPFGAGRRMCAGVPLAHRILNLVLGSLVHSFDWELESLVRPEAMDARGTLGITMRKLEPLRAVPTKRRGSH</sequence>
<dbReference type="PANTHER" id="PTHR47950">
    <property type="entry name" value="CYTOCHROME P450, FAMILY 76, SUBFAMILY C, POLYPEPTIDE 5-RELATED"/>
    <property type="match status" value="1"/>
</dbReference>
<dbReference type="InterPro" id="IPR036396">
    <property type="entry name" value="Cyt_P450_sf"/>
</dbReference>
<keyword evidence="6" id="KW-0503">Monooxygenase</keyword>
<feature type="chain" id="PRO_5029708855" description="Cytochrome P450" evidence="7">
    <location>
        <begin position="32"/>
        <end position="519"/>
    </location>
</feature>